<evidence type="ECO:0000313" key="3">
    <source>
        <dbReference type="Proteomes" id="UP000076154"/>
    </source>
</evidence>
<feature type="region of interest" description="Disordered" evidence="1">
    <location>
        <begin position="151"/>
        <end position="246"/>
    </location>
</feature>
<protein>
    <submittedName>
        <fullName evidence="2">Uncharacterized protein</fullName>
    </submittedName>
</protein>
<proteinExistence type="predicted"/>
<reference evidence="2" key="1">
    <citation type="submission" date="2018-04" db="EMBL/GenBank/DDBJ databases">
        <title>Whole genome sequencing of Hypsizygus marmoreus.</title>
        <authorList>
            <person name="Choi I.-G."/>
            <person name="Min B."/>
            <person name="Kim J.-G."/>
            <person name="Kim S."/>
            <person name="Oh Y.-L."/>
            <person name="Kong W.-S."/>
            <person name="Park H."/>
            <person name="Jeong J."/>
            <person name="Song E.-S."/>
        </authorList>
    </citation>
    <scope>NUCLEOTIDE SEQUENCE [LARGE SCALE GENOMIC DNA]</scope>
    <source>
        <strain evidence="2">51987-8</strain>
    </source>
</reference>
<dbReference type="EMBL" id="LUEZ02000015">
    <property type="protein sequence ID" value="RDB27492.1"/>
    <property type="molecule type" value="Genomic_DNA"/>
</dbReference>
<accession>A0A369K1M7</accession>
<dbReference type="InParanoid" id="A0A369K1M7"/>
<sequence>MFFHWAGNGGAILFTVWRQSATRRHKGLAIGAKVKAKDGPNNGNTRPAEAKRANGVNGLKPKRGSRVWVFEWEDIDDVEKQAIHNQHLHPPAHNKTRHQATITTMVVITRSKARATLNRQSTEVIVSPSATGKGTHVRWKYPENRAYVEVPPLRMPPARKESSGDESGGITSDTSSSLTSLSSSTDTSFHTAVQTQTQTPQFPFPGTNPNPSRNPLTPANTMPLTPPRHAPRKLQRSPPGHNRWVQQNDGSMRLVLVPDSFEEEEIMMRESILDLRLEEIAQRELRILQKQREAARRAGFGMRKSDEDEAMEALMSGEYVEMETDSTEASGMDSDSDESFQGRGGWGGASRHRLSFVREDTEPADDIPQQPVAGPSRLGRHQPLVAHDTEIFDPRTVTPRRQFIR</sequence>
<dbReference type="Proteomes" id="UP000076154">
    <property type="component" value="Unassembled WGS sequence"/>
</dbReference>
<feature type="compositionally biased region" description="Polar residues" evidence="1">
    <location>
        <begin position="213"/>
        <end position="223"/>
    </location>
</feature>
<feature type="compositionally biased region" description="Low complexity" evidence="1">
    <location>
        <begin position="168"/>
        <end position="201"/>
    </location>
</feature>
<evidence type="ECO:0000256" key="1">
    <source>
        <dbReference type="SAM" id="MobiDB-lite"/>
    </source>
</evidence>
<keyword evidence="3" id="KW-1185">Reference proteome</keyword>
<feature type="region of interest" description="Disordered" evidence="1">
    <location>
        <begin position="35"/>
        <end position="58"/>
    </location>
</feature>
<comment type="caution">
    <text evidence="2">The sequence shown here is derived from an EMBL/GenBank/DDBJ whole genome shotgun (WGS) entry which is preliminary data.</text>
</comment>
<evidence type="ECO:0000313" key="2">
    <source>
        <dbReference type="EMBL" id="RDB27492.1"/>
    </source>
</evidence>
<dbReference type="AlphaFoldDB" id="A0A369K1M7"/>
<organism evidence="2 3">
    <name type="scientific">Hypsizygus marmoreus</name>
    <name type="common">White beech mushroom</name>
    <name type="synonym">Agaricus marmoreus</name>
    <dbReference type="NCBI Taxonomy" id="39966"/>
    <lineage>
        <taxon>Eukaryota</taxon>
        <taxon>Fungi</taxon>
        <taxon>Dikarya</taxon>
        <taxon>Basidiomycota</taxon>
        <taxon>Agaricomycotina</taxon>
        <taxon>Agaricomycetes</taxon>
        <taxon>Agaricomycetidae</taxon>
        <taxon>Agaricales</taxon>
        <taxon>Tricholomatineae</taxon>
        <taxon>Lyophyllaceae</taxon>
        <taxon>Hypsizygus</taxon>
    </lineage>
</organism>
<feature type="region of interest" description="Disordered" evidence="1">
    <location>
        <begin position="323"/>
        <end position="405"/>
    </location>
</feature>
<name>A0A369K1M7_HYPMA</name>
<dbReference type="OrthoDB" id="3054377at2759"/>
<gene>
    <name evidence="2" type="ORF">Hypma_003841</name>
</gene>